<dbReference type="EMBL" id="SHBM01000034">
    <property type="protein sequence ID" value="RZO17119.1"/>
    <property type="molecule type" value="Genomic_DNA"/>
</dbReference>
<proteinExistence type="inferred from homology"/>
<comment type="similarity">
    <text evidence="1">Belongs to the sodium:galactoside symporter (TC 2.A.2) family.</text>
</comment>
<evidence type="ECO:0000313" key="4">
    <source>
        <dbReference type="Proteomes" id="UP000318359"/>
    </source>
</evidence>
<keyword evidence="2" id="KW-1133">Transmembrane helix</keyword>
<feature type="transmembrane region" description="Helical" evidence="2">
    <location>
        <begin position="279"/>
        <end position="296"/>
    </location>
</feature>
<feature type="transmembrane region" description="Helical" evidence="2">
    <location>
        <begin position="79"/>
        <end position="96"/>
    </location>
</feature>
<dbReference type="SUPFAM" id="SSF103473">
    <property type="entry name" value="MFS general substrate transporter"/>
    <property type="match status" value="1"/>
</dbReference>
<feature type="non-terminal residue" evidence="3">
    <location>
        <position position="453"/>
    </location>
</feature>
<dbReference type="InterPro" id="IPR036259">
    <property type="entry name" value="MFS_trans_sf"/>
</dbReference>
<keyword evidence="2" id="KW-0472">Membrane</keyword>
<feature type="transmembrane region" description="Helical" evidence="2">
    <location>
        <begin position="108"/>
        <end position="132"/>
    </location>
</feature>
<dbReference type="Pfam" id="PF13347">
    <property type="entry name" value="MFS_2"/>
    <property type="match status" value="1"/>
</dbReference>
<feature type="transmembrane region" description="Helical" evidence="2">
    <location>
        <begin position="242"/>
        <end position="259"/>
    </location>
</feature>
<organism evidence="3 4">
    <name type="scientific">SAR86 cluster bacterium</name>
    <dbReference type="NCBI Taxonomy" id="2030880"/>
    <lineage>
        <taxon>Bacteria</taxon>
        <taxon>Pseudomonadati</taxon>
        <taxon>Pseudomonadota</taxon>
        <taxon>Gammaproteobacteria</taxon>
        <taxon>SAR86 cluster</taxon>
    </lineage>
</organism>
<feature type="transmembrane region" description="Helical" evidence="2">
    <location>
        <begin position="12"/>
        <end position="34"/>
    </location>
</feature>
<feature type="transmembrane region" description="Helical" evidence="2">
    <location>
        <begin position="152"/>
        <end position="173"/>
    </location>
</feature>
<evidence type="ECO:0000256" key="1">
    <source>
        <dbReference type="ARBA" id="ARBA00009617"/>
    </source>
</evidence>
<dbReference type="Proteomes" id="UP000318359">
    <property type="component" value="Unassembled WGS sequence"/>
</dbReference>
<dbReference type="PANTHER" id="PTHR11328:SF24">
    <property type="entry name" value="MAJOR FACILITATOR SUPERFAMILY (MFS) PROFILE DOMAIN-CONTAINING PROTEIN"/>
    <property type="match status" value="1"/>
</dbReference>
<gene>
    <name evidence="3" type="ORF">EVB00_02490</name>
</gene>
<dbReference type="GO" id="GO:0008643">
    <property type="term" value="P:carbohydrate transport"/>
    <property type="evidence" value="ECO:0007669"/>
    <property type="project" value="InterPro"/>
</dbReference>
<feature type="transmembrane region" description="Helical" evidence="2">
    <location>
        <begin position="342"/>
        <end position="371"/>
    </location>
</feature>
<sequence length="453" mass="50227">MNALKLRTKLAYGVGAIGESSVIWLFSTLAFFFYNQVIGLSGTLAGLAVLIATLFDAVSDPLVGSISDNFRSKYGRRHPFMFAAPLPAMLCIYLVFSPPVEMGQIAIFAWFAIFTILLRLSITLFTIPHLALGAELSDDYIERSNVMSFNNVFAYTGVIIMHVYVWFFVFPNIDGFEMGQLSRDAYPSIVFFSCLLIGTAMTASAFYTRDQIPNLKQAESRKDKNVAIRFFKDIYAVLKNPNYLYLLLGIFFLSILIGTHETLGLYMYTFYWKLSPIQTGWLILNNVFGYAIGFIVTSKLHQMFDKPIIIVISAILLSVFWSLAVILSLFGLAPEPASWDLVIFIIILGSVAAAGGSILHISVMSALADVCDEHELLTGYRQEGIFYSARSFFAKTSSGIGHVIAGIALDIINFPRGDINAEVTESMLFNLGLLDGPFAMIWGLIAAIFYSGY</sequence>
<dbReference type="AlphaFoldDB" id="A0A520M7L7"/>
<dbReference type="PANTHER" id="PTHR11328">
    <property type="entry name" value="MAJOR FACILITATOR SUPERFAMILY DOMAIN-CONTAINING PROTEIN"/>
    <property type="match status" value="1"/>
</dbReference>
<dbReference type="InterPro" id="IPR039672">
    <property type="entry name" value="MFS_2"/>
</dbReference>
<evidence type="ECO:0000313" key="3">
    <source>
        <dbReference type="EMBL" id="RZO17119.1"/>
    </source>
</evidence>
<evidence type="ECO:0008006" key="5">
    <source>
        <dbReference type="Google" id="ProtNLM"/>
    </source>
</evidence>
<reference evidence="3 4" key="1">
    <citation type="submission" date="2019-02" db="EMBL/GenBank/DDBJ databases">
        <title>Prokaryotic population dynamics and viral predation in marine succession experiment using metagenomics: the confinement effect.</title>
        <authorList>
            <person name="Haro-Moreno J.M."/>
            <person name="Rodriguez-Valera F."/>
            <person name="Lopez-Perez M."/>
        </authorList>
    </citation>
    <scope>NUCLEOTIDE SEQUENCE [LARGE SCALE GENOMIC DNA]</scope>
    <source>
        <strain evidence="3">MED-G167</strain>
    </source>
</reference>
<comment type="caution">
    <text evidence="3">The sequence shown here is derived from an EMBL/GenBank/DDBJ whole genome shotgun (WGS) entry which is preliminary data.</text>
</comment>
<protein>
    <recommendedName>
        <fullName evidence="5">Sugar transporter</fullName>
    </recommendedName>
</protein>
<feature type="transmembrane region" description="Helical" evidence="2">
    <location>
        <begin position="40"/>
        <end position="58"/>
    </location>
</feature>
<evidence type="ECO:0000256" key="2">
    <source>
        <dbReference type="SAM" id="Phobius"/>
    </source>
</evidence>
<feature type="transmembrane region" description="Helical" evidence="2">
    <location>
        <begin position="308"/>
        <end position="330"/>
    </location>
</feature>
<dbReference type="Gene3D" id="1.20.1250.20">
    <property type="entry name" value="MFS general substrate transporter like domains"/>
    <property type="match status" value="1"/>
</dbReference>
<dbReference type="GO" id="GO:0015293">
    <property type="term" value="F:symporter activity"/>
    <property type="evidence" value="ECO:0007669"/>
    <property type="project" value="InterPro"/>
</dbReference>
<name>A0A520M7L7_9GAMM</name>
<accession>A0A520M7L7</accession>
<feature type="transmembrane region" description="Helical" evidence="2">
    <location>
        <begin position="185"/>
        <end position="207"/>
    </location>
</feature>
<feature type="transmembrane region" description="Helical" evidence="2">
    <location>
        <begin position="427"/>
        <end position="450"/>
    </location>
</feature>
<keyword evidence="2" id="KW-0812">Transmembrane</keyword>
<dbReference type="GO" id="GO:0005886">
    <property type="term" value="C:plasma membrane"/>
    <property type="evidence" value="ECO:0007669"/>
    <property type="project" value="TreeGrafter"/>
</dbReference>